<dbReference type="Gene3D" id="1.10.287.560">
    <property type="entry name" value="Histidine kinase CheA-like, homodimeric domain"/>
    <property type="match status" value="1"/>
</dbReference>
<dbReference type="GO" id="GO:0005737">
    <property type="term" value="C:cytoplasm"/>
    <property type="evidence" value="ECO:0007669"/>
    <property type="project" value="InterPro"/>
</dbReference>
<proteinExistence type="predicted"/>
<feature type="domain" description="Histidine kinase" evidence="11">
    <location>
        <begin position="433"/>
        <end position="635"/>
    </location>
</feature>
<comment type="function">
    <text evidence="8">Involved in the transmission of sensory signals from the chemoreceptors to the flagellar motors. CheA is autophosphorylated; it can transfer its phosphate group to either CheB or CheY.</text>
</comment>
<dbReference type="EMBL" id="CP047895">
    <property type="protein sequence ID" value="QHL89639.1"/>
    <property type="molecule type" value="Genomic_DNA"/>
</dbReference>
<evidence type="ECO:0000256" key="7">
    <source>
        <dbReference type="ARBA" id="ARBA00023012"/>
    </source>
</evidence>
<evidence type="ECO:0000259" key="12">
    <source>
        <dbReference type="PROSITE" id="PS50851"/>
    </source>
</evidence>
<dbReference type="KEGG" id="schy:GVO57_00905"/>
<dbReference type="FunFam" id="3.30.565.10:FF:000016">
    <property type="entry name" value="Chemotaxis protein CheA, putative"/>
    <property type="match status" value="1"/>
</dbReference>
<evidence type="ECO:0000259" key="13">
    <source>
        <dbReference type="PROSITE" id="PS50894"/>
    </source>
</evidence>
<dbReference type="InterPro" id="IPR004358">
    <property type="entry name" value="Sig_transdc_His_kin-like_C"/>
</dbReference>
<dbReference type="SMART" id="SM00387">
    <property type="entry name" value="HATPase_c"/>
    <property type="match status" value="1"/>
</dbReference>
<dbReference type="SUPFAM" id="SSF55874">
    <property type="entry name" value="ATPase domain of HSP90 chaperone/DNA topoisomerase II/histidine kinase"/>
    <property type="match status" value="1"/>
</dbReference>
<evidence type="ECO:0000256" key="2">
    <source>
        <dbReference type="ARBA" id="ARBA00012438"/>
    </source>
</evidence>
<reference evidence="14 15" key="1">
    <citation type="submission" date="2020-01" db="EMBL/GenBank/DDBJ databases">
        <title>Sphingomonas sp. C33 whole genome sequece.</title>
        <authorList>
            <person name="Park C."/>
        </authorList>
    </citation>
    <scope>NUCLEOTIDE SEQUENCE [LARGE SCALE GENOMIC DNA]</scope>
    <source>
        <strain evidence="14 15">C33</strain>
    </source>
</reference>
<dbReference type="InterPro" id="IPR036061">
    <property type="entry name" value="CheW-like_dom_sf"/>
</dbReference>
<keyword evidence="6" id="KW-0418">Kinase</keyword>
<dbReference type="SUPFAM" id="SSF47226">
    <property type="entry name" value="Histidine-containing phosphotransfer domain, HPT domain"/>
    <property type="match status" value="1"/>
</dbReference>
<dbReference type="InterPro" id="IPR036890">
    <property type="entry name" value="HATPase_C_sf"/>
</dbReference>
<dbReference type="InterPro" id="IPR003594">
    <property type="entry name" value="HATPase_dom"/>
</dbReference>
<accession>A0A7Z2S8B6</accession>
<feature type="region of interest" description="Disordered" evidence="10">
    <location>
        <begin position="350"/>
        <end position="375"/>
    </location>
</feature>
<dbReference type="PROSITE" id="PS50851">
    <property type="entry name" value="CHEW"/>
    <property type="match status" value="1"/>
</dbReference>
<keyword evidence="15" id="KW-1185">Reference proteome</keyword>
<dbReference type="InterPro" id="IPR036097">
    <property type="entry name" value="HisK_dim/P_sf"/>
</dbReference>
<dbReference type="CDD" id="cd00088">
    <property type="entry name" value="HPT"/>
    <property type="match status" value="1"/>
</dbReference>
<sequence>MSRLLDQFLAEAQDLLQGIDAGLMQLERTPDDDAAMNALFRCVHTLKGNSGLFDMAEMTRLLHAAEDLMDAVRGGVLPFTPVLADQLLRAADLVSALCDQVAQSGDTHGPRGDEAVAMAATLRALIAPASPEPAAGTSAQSTAPPADQPVDPPADIPAPALAAARDHGGEDPLVFIRYLPSEQCYFSGDDPLRNARQAPGRIWGRIVAPQDWPPLAELDAYCNRLAFELVCAAPHEALSRHFRYVADQVSLIPIPVPAAEAEPGPAAEPSADLASLLADQRATLLEADRPDWHAGRVRAAVGVLAGGARQLGLADLAGRLPALGDAFLDSDDPAALIEAADMLIAQARGAPDAAATGPDTPSAAPPAAAARADEPVAASRSLRVDQARIDRLLNLVGEMAVARNALPYLARHAARLEGGRELEREIKAQHAAISRITDELQGAIMQIRMMPVALVFERFPRLVRDLSRRLGKQIELVLEGEETEADKNIVESIADPLIHMVRNSLDHGLEMPEERIAAGKPATGRIAIRAAQEGDRIRIEIRDDGRGIDPERVRARAVERGLIAPDAAAQLSERDAVQLVFLPGFSTAAAISDLSGRGVGMDVVRTAVERLHGDIALDSVPGRGTTVQIMLPLSVAITRVLVIETDGQRFAVPVDAVVETLRVPETAVQGVGQGQAIVRRGRIVALRPLNDALGIAAAPRRSAAGELAILILQRGDEQIGLIVDDFRETLDVIQKPLGAMLAGIDIYSGSTLMGDGAVVMVLNARRLA</sequence>
<gene>
    <name evidence="14" type="ORF">GVO57_00905</name>
</gene>
<keyword evidence="4 9" id="KW-0597">Phosphoprotein</keyword>
<dbReference type="PANTHER" id="PTHR43395:SF1">
    <property type="entry name" value="CHEMOTAXIS PROTEIN CHEA"/>
    <property type="match status" value="1"/>
</dbReference>
<dbReference type="Gene3D" id="3.30.565.10">
    <property type="entry name" value="Histidine kinase-like ATPase, C-terminal domain"/>
    <property type="match status" value="1"/>
</dbReference>
<dbReference type="InterPro" id="IPR037006">
    <property type="entry name" value="CheA-like_homodim_sf"/>
</dbReference>
<dbReference type="GO" id="GO:0000155">
    <property type="term" value="F:phosphorelay sensor kinase activity"/>
    <property type="evidence" value="ECO:0007669"/>
    <property type="project" value="InterPro"/>
</dbReference>
<dbReference type="CDD" id="cd16916">
    <property type="entry name" value="HATPase_CheA-like"/>
    <property type="match status" value="1"/>
</dbReference>
<dbReference type="Proteomes" id="UP000464468">
    <property type="component" value="Chromosome"/>
</dbReference>
<dbReference type="Gene3D" id="2.30.30.40">
    <property type="entry name" value="SH3 Domains"/>
    <property type="match status" value="1"/>
</dbReference>
<keyword evidence="7" id="KW-0902">Two-component regulatory system</keyword>
<dbReference type="SMART" id="SM00073">
    <property type="entry name" value="HPT"/>
    <property type="match status" value="1"/>
</dbReference>
<dbReference type="PROSITE" id="PS50109">
    <property type="entry name" value="HIS_KIN"/>
    <property type="match status" value="1"/>
</dbReference>
<evidence type="ECO:0000259" key="11">
    <source>
        <dbReference type="PROSITE" id="PS50109"/>
    </source>
</evidence>
<feature type="compositionally biased region" description="Pro residues" evidence="10">
    <location>
        <begin position="146"/>
        <end position="156"/>
    </location>
</feature>
<dbReference type="GO" id="GO:0006935">
    <property type="term" value="P:chemotaxis"/>
    <property type="evidence" value="ECO:0007669"/>
    <property type="project" value="InterPro"/>
</dbReference>
<dbReference type="SUPFAM" id="SSF50341">
    <property type="entry name" value="CheW-like"/>
    <property type="match status" value="1"/>
</dbReference>
<evidence type="ECO:0000256" key="6">
    <source>
        <dbReference type="ARBA" id="ARBA00022777"/>
    </source>
</evidence>
<dbReference type="InterPro" id="IPR005467">
    <property type="entry name" value="His_kinase_dom"/>
</dbReference>
<evidence type="ECO:0000256" key="3">
    <source>
        <dbReference type="ARBA" id="ARBA00021495"/>
    </source>
</evidence>
<dbReference type="Pfam" id="PF02518">
    <property type="entry name" value="HATPase_c"/>
    <property type="match status" value="1"/>
</dbReference>
<dbReference type="RefSeq" id="WP_160591072.1">
    <property type="nucleotide sequence ID" value="NZ_CP047895.1"/>
</dbReference>
<feature type="domain" description="CheW-like" evidence="12">
    <location>
        <begin position="637"/>
        <end position="768"/>
    </location>
</feature>
<dbReference type="EC" id="2.7.13.3" evidence="2"/>
<dbReference type="Pfam" id="PF02895">
    <property type="entry name" value="H-kinase_dim"/>
    <property type="match status" value="1"/>
</dbReference>
<dbReference type="PROSITE" id="PS50894">
    <property type="entry name" value="HPT"/>
    <property type="match status" value="1"/>
</dbReference>
<dbReference type="InterPro" id="IPR004105">
    <property type="entry name" value="CheA-like_dim"/>
</dbReference>
<dbReference type="InterPro" id="IPR051315">
    <property type="entry name" value="Bact_Chemotaxis_CheA"/>
</dbReference>
<dbReference type="InterPro" id="IPR008207">
    <property type="entry name" value="Sig_transdc_His_kin_Hpt_dom"/>
</dbReference>
<evidence type="ECO:0000256" key="5">
    <source>
        <dbReference type="ARBA" id="ARBA00022679"/>
    </source>
</evidence>
<evidence type="ECO:0000313" key="14">
    <source>
        <dbReference type="EMBL" id="QHL89639.1"/>
    </source>
</evidence>
<dbReference type="SUPFAM" id="SSF47384">
    <property type="entry name" value="Homodimeric domain of signal transducing histidine kinase"/>
    <property type="match status" value="1"/>
</dbReference>
<keyword evidence="5" id="KW-0808">Transferase</keyword>
<evidence type="ECO:0000256" key="10">
    <source>
        <dbReference type="SAM" id="MobiDB-lite"/>
    </source>
</evidence>
<dbReference type="Gene3D" id="1.20.120.160">
    <property type="entry name" value="HPT domain"/>
    <property type="match status" value="1"/>
</dbReference>
<organism evidence="14 15">
    <name type="scientific">Sphingomonas changnyeongensis</name>
    <dbReference type="NCBI Taxonomy" id="2698679"/>
    <lineage>
        <taxon>Bacteria</taxon>
        <taxon>Pseudomonadati</taxon>
        <taxon>Pseudomonadota</taxon>
        <taxon>Alphaproteobacteria</taxon>
        <taxon>Sphingomonadales</taxon>
        <taxon>Sphingomonadaceae</taxon>
        <taxon>Sphingomonas</taxon>
    </lineage>
</organism>
<dbReference type="Pfam" id="PF01627">
    <property type="entry name" value="Hpt"/>
    <property type="match status" value="1"/>
</dbReference>
<feature type="modified residue" description="Phosphohistidine" evidence="9">
    <location>
        <position position="44"/>
    </location>
</feature>
<feature type="region of interest" description="Disordered" evidence="10">
    <location>
        <begin position="130"/>
        <end position="159"/>
    </location>
</feature>
<protein>
    <recommendedName>
        <fullName evidence="3">Chemotaxis protein CheA</fullName>
        <ecNumber evidence="2">2.7.13.3</ecNumber>
    </recommendedName>
</protein>
<feature type="domain" description="HPt" evidence="13">
    <location>
        <begin position="1"/>
        <end position="101"/>
    </location>
</feature>
<evidence type="ECO:0000256" key="4">
    <source>
        <dbReference type="ARBA" id="ARBA00022553"/>
    </source>
</evidence>
<dbReference type="Pfam" id="PF01584">
    <property type="entry name" value="CheW"/>
    <property type="match status" value="1"/>
</dbReference>
<dbReference type="AlphaFoldDB" id="A0A7Z2S8B6"/>
<dbReference type="SMART" id="SM01231">
    <property type="entry name" value="H-kinase_dim"/>
    <property type="match status" value="1"/>
</dbReference>
<dbReference type="InterPro" id="IPR036641">
    <property type="entry name" value="HPT_dom_sf"/>
</dbReference>
<name>A0A7Z2S8B6_9SPHN</name>
<dbReference type="PANTHER" id="PTHR43395">
    <property type="entry name" value="SENSOR HISTIDINE KINASE CHEA"/>
    <property type="match status" value="1"/>
</dbReference>
<dbReference type="SMART" id="SM00260">
    <property type="entry name" value="CheW"/>
    <property type="match status" value="1"/>
</dbReference>
<evidence type="ECO:0000313" key="15">
    <source>
        <dbReference type="Proteomes" id="UP000464468"/>
    </source>
</evidence>
<dbReference type="PRINTS" id="PR00344">
    <property type="entry name" value="BCTRLSENSOR"/>
</dbReference>
<evidence type="ECO:0000256" key="9">
    <source>
        <dbReference type="PROSITE-ProRule" id="PRU00110"/>
    </source>
</evidence>
<dbReference type="InterPro" id="IPR002545">
    <property type="entry name" value="CheW-lke_dom"/>
</dbReference>
<evidence type="ECO:0000256" key="8">
    <source>
        <dbReference type="ARBA" id="ARBA00035100"/>
    </source>
</evidence>
<comment type="catalytic activity">
    <reaction evidence="1">
        <text>ATP + protein L-histidine = ADP + protein N-phospho-L-histidine.</text>
        <dbReference type="EC" id="2.7.13.3"/>
    </reaction>
</comment>
<evidence type="ECO:0000256" key="1">
    <source>
        <dbReference type="ARBA" id="ARBA00000085"/>
    </source>
</evidence>